<evidence type="ECO:0000313" key="2">
    <source>
        <dbReference type="EMBL" id="OHX68545.1"/>
    </source>
</evidence>
<gene>
    <name evidence="2" type="ORF">NH26_11855</name>
</gene>
<name>A0A1S1Z669_FLAPC</name>
<dbReference type="STRING" id="915059.NH26_11855"/>
<dbReference type="EMBL" id="JRYR02000001">
    <property type="protein sequence ID" value="OHX68545.1"/>
    <property type="molecule type" value="Genomic_DNA"/>
</dbReference>
<evidence type="ECO:0000256" key="1">
    <source>
        <dbReference type="SAM" id="SignalP"/>
    </source>
</evidence>
<protein>
    <recommendedName>
        <fullName evidence="4">Glycoside hydrolase family 5 domain-containing protein</fullName>
    </recommendedName>
</protein>
<dbReference type="PANTHER" id="PTHR31451">
    <property type="match status" value="1"/>
</dbReference>
<comment type="caution">
    <text evidence="2">The sequence shown here is derived from an EMBL/GenBank/DDBJ whole genome shotgun (WGS) entry which is preliminary data.</text>
</comment>
<dbReference type="SUPFAM" id="SSF51445">
    <property type="entry name" value="(Trans)glycosidases"/>
    <property type="match status" value="1"/>
</dbReference>
<keyword evidence="3" id="KW-1185">Reference proteome</keyword>
<organism evidence="2 3">
    <name type="scientific">Flammeovirga pacifica</name>
    <dbReference type="NCBI Taxonomy" id="915059"/>
    <lineage>
        <taxon>Bacteria</taxon>
        <taxon>Pseudomonadati</taxon>
        <taxon>Bacteroidota</taxon>
        <taxon>Cytophagia</taxon>
        <taxon>Cytophagales</taxon>
        <taxon>Flammeovirgaceae</taxon>
        <taxon>Flammeovirga</taxon>
    </lineage>
</organism>
<dbReference type="GO" id="GO:0004553">
    <property type="term" value="F:hydrolase activity, hydrolyzing O-glycosyl compounds"/>
    <property type="evidence" value="ECO:0007669"/>
    <property type="project" value="InterPro"/>
</dbReference>
<proteinExistence type="predicted"/>
<feature type="chain" id="PRO_5010283981" description="Glycoside hydrolase family 5 domain-containing protein" evidence="1">
    <location>
        <begin position="22"/>
        <end position="854"/>
    </location>
</feature>
<sequence length="854" mass="97681">MNKKKISTFFIFFLIITSLFAQKNQDVYVDKEGVMRWPNKEEIKGFGVNYTGPFAHAYRSAKKMNIDLKDAIDEDIYHFARLGFDGYRVHVWDTEISDSLGNLLINEHLDLFDYMIAELKKRGVKCLITPIAFWGNGWPEKDTYSPGFSHKYGKSNCLTNPDAIQAQVNYLYQFLNHKNKYTGIAYKDEPNIIAFEISNEPHHSGTPKQVTAYIKKMLKSMKSTGCQKPIFYNVSHSIQLVDAYYKAGIDGGTFQWYPTNLVSGEELKGNFLVNVDDYKIPFSDHKIFQKKAKVVYEFDCADIMKSYMYPAMSRSFRKAGIQWATQFAYDPTFLADKNTEYNTHYMNLAYTPNKAISLKISSEIFHEVPLYADYGRFPDNTTFKSTSINYENDVVIFDNESKYFYTNSHQSQPKEVTKLKEIAGVGTSTLVNYEGTGAYFLDQLEDGVWRLEVMPDVVITKNPLGKNSLNKQLADILWNTWKMKINLPQLGNDFSIKGVNKDNRLLGQTSTGSFDIQPGAYILTKNGIDHHWTSASKYHNITIGEFKAPNQSIEKPLVIHKAIHQISEHQDVDVTAQFTDEQLPQELQLIGYNDGKVIKCQLHHVNAYTYKGKIKADQLNVGYLNYTIIANTSQGMITYPEGVKGQPSDWDFTSSEKYSTRIVKENTPIVLFDPKSDFVSLNKTWNKGVKLSPSIFTSRDVLQINLAEVPIDEAMNEPTYGIRHFIGDKLPSTLVLNKDQKIRIKARSLNEVPQKMELSFVDVDGKAYGKTLAIDHETEDYLIDIKDLKPTKVIILPRGYPSFLPYYLEPSEIQEEIDWSKIETLQIKTLESHCQIEIESIQLTNKLVMSSQVN</sequence>
<evidence type="ECO:0008006" key="4">
    <source>
        <dbReference type="Google" id="ProtNLM"/>
    </source>
</evidence>
<reference evidence="2 3" key="1">
    <citation type="journal article" date="2012" name="Int. J. Syst. Evol. Microbiol.">
        <title>Flammeovirga pacifica sp. nov., isolated from deep-sea sediment.</title>
        <authorList>
            <person name="Xu H."/>
            <person name="Fu Y."/>
            <person name="Yang N."/>
            <person name="Ding Z."/>
            <person name="Lai Q."/>
            <person name="Zeng R."/>
        </authorList>
    </citation>
    <scope>NUCLEOTIDE SEQUENCE [LARGE SCALE GENOMIC DNA]</scope>
    <source>
        <strain evidence="3">DSM 24597 / LMG 26175 / WPAGA1</strain>
    </source>
</reference>
<evidence type="ECO:0000313" key="3">
    <source>
        <dbReference type="Proteomes" id="UP000179797"/>
    </source>
</evidence>
<dbReference type="Gene3D" id="3.20.20.80">
    <property type="entry name" value="Glycosidases"/>
    <property type="match status" value="1"/>
</dbReference>
<accession>A0A1S1Z669</accession>
<dbReference type="Proteomes" id="UP000179797">
    <property type="component" value="Unassembled WGS sequence"/>
</dbReference>
<feature type="signal peptide" evidence="1">
    <location>
        <begin position="1"/>
        <end position="21"/>
    </location>
</feature>
<keyword evidence="1" id="KW-0732">Signal</keyword>
<dbReference type="OrthoDB" id="9809937at2"/>
<dbReference type="InterPro" id="IPR017853">
    <property type="entry name" value="GH"/>
</dbReference>
<dbReference type="RefSeq" id="WP_071397230.1">
    <property type="nucleotide sequence ID" value="NZ_JRYR02000001.1"/>
</dbReference>
<dbReference type="InterPro" id="IPR045053">
    <property type="entry name" value="MAN-like"/>
</dbReference>
<dbReference type="AlphaFoldDB" id="A0A1S1Z669"/>